<sequence>MSSMDPAFTESDVAFTQKFSIFYDAKDNEFNVHKMNAYDLGTSILEIAKMVYKADELLNGKDKSIELQVTAPAREGSFAIDFLLKIIDSKSVNVLKYLGFSEESSQIRFGDALTVARSLRGERIISIVTETGSDIAKIQLDDKTVECNKFVAALVANDEIRKGMNEVITQPLSGKDTPVFRVEVNDVEVVRLEGAPTQEFTPLPRNSLAHSKSKTEIANVSITQINFEGASGWRMLYDGKERAVRMDDQSFMTRIKDNAKSFTKGDMFEVQLEIIEKSTAKSDRTQFVITHVIRHRALAERKIV</sequence>
<protein>
    <submittedName>
        <fullName evidence="1">Uncharacterized protein</fullName>
    </submittedName>
</protein>
<comment type="caution">
    <text evidence="1">The sequence shown here is derived from an EMBL/GenBank/DDBJ whole genome shotgun (WGS) entry which is preliminary data.</text>
</comment>
<reference evidence="1" key="1">
    <citation type="submission" date="2023-06" db="EMBL/GenBank/DDBJ databases">
        <authorList>
            <person name="Polev D.E."/>
            <person name="Saitova A.T."/>
            <person name="Bogumilchik E.A."/>
            <person name="Kokorina G.I."/>
            <person name="Voskresenskaia E.A."/>
        </authorList>
    </citation>
    <scope>NUCLEOTIDE SEQUENCE</scope>
    <source>
        <strain evidence="1">2145 StPb PI</strain>
    </source>
</reference>
<name>A0AAW7K0Y3_9GAMM</name>
<accession>A0AAW7K0Y3</accession>
<dbReference type="AlphaFoldDB" id="A0AAW7K0Y3"/>
<proteinExistence type="predicted"/>
<dbReference type="RefSeq" id="WP_289818092.1">
    <property type="nucleotide sequence ID" value="NZ_JAUEHU010000012.1"/>
</dbReference>
<organism evidence="1 2">
    <name type="scientific">Yersinia nurmii</name>
    <dbReference type="NCBI Taxonomy" id="685706"/>
    <lineage>
        <taxon>Bacteria</taxon>
        <taxon>Pseudomonadati</taxon>
        <taxon>Pseudomonadota</taxon>
        <taxon>Gammaproteobacteria</taxon>
        <taxon>Enterobacterales</taxon>
        <taxon>Yersiniaceae</taxon>
        <taxon>Yersinia</taxon>
    </lineage>
</organism>
<gene>
    <name evidence="1" type="ORF">QVN42_13455</name>
</gene>
<evidence type="ECO:0000313" key="1">
    <source>
        <dbReference type="EMBL" id="MDN0088371.1"/>
    </source>
</evidence>
<dbReference type="Proteomes" id="UP001167864">
    <property type="component" value="Unassembled WGS sequence"/>
</dbReference>
<evidence type="ECO:0000313" key="2">
    <source>
        <dbReference type="Proteomes" id="UP001167864"/>
    </source>
</evidence>
<dbReference type="EMBL" id="JAUEHU010000012">
    <property type="protein sequence ID" value="MDN0088371.1"/>
    <property type="molecule type" value="Genomic_DNA"/>
</dbReference>